<dbReference type="InterPro" id="IPR003594">
    <property type="entry name" value="HATPase_dom"/>
</dbReference>
<sequence length="464" mass="50812">MSSRRAADSAMSSPEADSPPSLQRRLLWRLTLGIGLLLGMLFIALDLLLDLAMYQRLDQFLAARADAFSVQLQRRGPADLDTLLAAYDLAGHTEFFAIYDGSGRLQTKSGNSAGGAVPLPRRAGASLHYDTVLPDGHRGRALALPLSRGGWLVLATERESWDRTERRMHGIMAGGIVLAILLAVAMCLLLVRHAFRTMTEEGRRLAAMSPEQAAQLHVDHLPREMQSYARAVRDALERSHQALERERRFSRHVAHELRTPVAEVRLAVEHALREGDAPALRKGMEAALCANARMERSIHALLALSRWESGLESPEPDPLDLSMLLRQLIEASAVPWAGLPPVQLQGPPSAWVHSDTGMLERILANLLHNAREYGDPAKPVQVQLRLDADGYRVCVSNAAAEVRAEDVVRFGERYWRGGDRDADRHHAGLGLALSQALASALGLQLVFALEQGEVVATLGPLPAL</sequence>
<dbReference type="GO" id="GO:0000155">
    <property type="term" value="F:phosphorelay sensor kinase activity"/>
    <property type="evidence" value="ECO:0007669"/>
    <property type="project" value="InterPro"/>
</dbReference>
<name>A0A7G9TDG3_PSEMX</name>
<evidence type="ECO:0000259" key="10">
    <source>
        <dbReference type="PROSITE" id="PS50109"/>
    </source>
</evidence>
<evidence type="ECO:0000313" key="11">
    <source>
        <dbReference type="EMBL" id="QNN78138.1"/>
    </source>
</evidence>
<dbReference type="InterPro" id="IPR005467">
    <property type="entry name" value="His_kinase_dom"/>
</dbReference>
<dbReference type="Gene3D" id="3.30.565.10">
    <property type="entry name" value="Histidine kinase-like ATPase, C-terminal domain"/>
    <property type="match status" value="1"/>
</dbReference>
<evidence type="ECO:0000256" key="7">
    <source>
        <dbReference type="ARBA" id="ARBA00022989"/>
    </source>
</evidence>
<dbReference type="Proteomes" id="UP000515838">
    <property type="component" value="Chromosome"/>
</dbReference>
<keyword evidence="6 11" id="KW-0418">Kinase</keyword>
<keyword evidence="3" id="KW-0597">Phosphoprotein</keyword>
<evidence type="ECO:0000256" key="9">
    <source>
        <dbReference type="SAM" id="Phobius"/>
    </source>
</evidence>
<dbReference type="EMBL" id="CP060731">
    <property type="protein sequence ID" value="QNN78138.1"/>
    <property type="molecule type" value="Genomic_DNA"/>
</dbReference>
<dbReference type="SUPFAM" id="SSF47384">
    <property type="entry name" value="Homodimeric domain of signal transducing histidine kinase"/>
    <property type="match status" value="1"/>
</dbReference>
<evidence type="ECO:0000256" key="2">
    <source>
        <dbReference type="ARBA" id="ARBA00012438"/>
    </source>
</evidence>
<evidence type="ECO:0000256" key="6">
    <source>
        <dbReference type="ARBA" id="ARBA00022777"/>
    </source>
</evidence>
<feature type="transmembrane region" description="Helical" evidence="9">
    <location>
        <begin position="26"/>
        <end position="49"/>
    </location>
</feature>
<keyword evidence="9" id="KW-0472">Membrane</keyword>
<evidence type="ECO:0000256" key="1">
    <source>
        <dbReference type="ARBA" id="ARBA00000085"/>
    </source>
</evidence>
<keyword evidence="4" id="KW-0808">Transferase</keyword>
<dbReference type="Pfam" id="PF00512">
    <property type="entry name" value="HisKA"/>
    <property type="match status" value="1"/>
</dbReference>
<evidence type="ECO:0000256" key="8">
    <source>
        <dbReference type="SAM" id="MobiDB-lite"/>
    </source>
</evidence>
<dbReference type="AlphaFoldDB" id="A0A7G9TDG3"/>
<dbReference type="SMART" id="SM00388">
    <property type="entry name" value="HisKA"/>
    <property type="match status" value="1"/>
</dbReference>
<organism evidence="11 12">
    <name type="scientific">Pseudoxanthomonas mexicana</name>
    <dbReference type="NCBI Taxonomy" id="128785"/>
    <lineage>
        <taxon>Bacteria</taxon>
        <taxon>Pseudomonadati</taxon>
        <taxon>Pseudomonadota</taxon>
        <taxon>Gammaproteobacteria</taxon>
        <taxon>Lysobacterales</taxon>
        <taxon>Lysobacteraceae</taxon>
        <taxon>Pseudoxanthomonas</taxon>
    </lineage>
</organism>
<feature type="region of interest" description="Disordered" evidence="8">
    <location>
        <begin position="1"/>
        <end position="20"/>
    </location>
</feature>
<keyword evidence="7 9" id="KW-1133">Transmembrane helix</keyword>
<dbReference type="Gene3D" id="1.10.287.130">
    <property type="match status" value="1"/>
</dbReference>
<dbReference type="PROSITE" id="PS50109">
    <property type="entry name" value="HIS_KIN"/>
    <property type="match status" value="1"/>
</dbReference>
<dbReference type="CDD" id="cd00082">
    <property type="entry name" value="HisKA"/>
    <property type="match status" value="1"/>
</dbReference>
<feature type="domain" description="Histidine kinase" evidence="10">
    <location>
        <begin position="252"/>
        <end position="464"/>
    </location>
</feature>
<dbReference type="InterPro" id="IPR050428">
    <property type="entry name" value="TCS_sensor_his_kinase"/>
</dbReference>
<reference evidence="11 12" key="1">
    <citation type="submission" date="2020-08" db="EMBL/GenBank/DDBJ databases">
        <title>Streptomycin Non-resistant strain, P. mexicana.</title>
        <authorList>
            <person name="Ganesh-Kumar S."/>
            <person name="Zhe T."/>
            <person name="Yu Z."/>
            <person name="Min Y."/>
        </authorList>
    </citation>
    <scope>NUCLEOTIDE SEQUENCE [LARGE SCALE GENOMIC DNA]</scope>
    <source>
        <strain evidence="11 12">GTZY2</strain>
    </source>
</reference>
<gene>
    <name evidence="11" type="ORF">IAE60_01455</name>
</gene>
<dbReference type="InterPro" id="IPR036097">
    <property type="entry name" value="HisK_dim/P_sf"/>
</dbReference>
<protein>
    <recommendedName>
        <fullName evidence="2">histidine kinase</fullName>
        <ecNumber evidence="2">2.7.13.3</ecNumber>
    </recommendedName>
</protein>
<dbReference type="SMART" id="SM00387">
    <property type="entry name" value="HATPase_c"/>
    <property type="match status" value="1"/>
</dbReference>
<dbReference type="PANTHER" id="PTHR45436:SF5">
    <property type="entry name" value="SENSOR HISTIDINE KINASE TRCS"/>
    <property type="match status" value="1"/>
</dbReference>
<comment type="catalytic activity">
    <reaction evidence="1">
        <text>ATP + protein L-histidine = ADP + protein N-phospho-L-histidine.</text>
        <dbReference type="EC" id="2.7.13.3"/>
    </reaction>
</comment>
<evidence type="ECO:0000256" key="3">
    <source>
        <dbReference type="ARBA" id="ARBA00022553"/>
    </source>
</evidence>
<evidence type="ECO:0000313" key="12">
    <source>
        <dbReference type="Proteomes" id="UP000515838"/>
    </source>
</evidence>
<dbReference type="GO" id="GO:0005886">
    <property type="term" value="C:plasma membrane"/>
    <property type="evidence" value="ECO:0007669"/>
    <property type="project" value="TreeGrafter"/>
</dbReference>
<proteinExistence type="predicted"/>
<feature type="transmembrane region" description="Helical" evidence="9">
    <location>
        <begin position="171"/>
        <end position="191"/>
    </location>
</feature>
<accession>A0A7G9TDG3</accession>
<evidence type="ECO:0000256" key="4">
    <source>
        <dbReference type="ARBA" id="ARBA00022679"/>
    </source>
</evidence>
<keyword evidence="5 9" id="KW-0812">Transmembrane</keyword>
<dbReference type="SUPFAM" id="SSF55874">
    <property type="entry name" value="ATPase domain of HSP90 chaperone/DNA topoisomerase II/histidine kinase"/>
    <property type="match status" value="1"/>
</dbReference>
<dbReference type="InterPro" id="IPR036890">
    <property type="entry name" value="HATPase_C_sf"/>
</dbReference>
<dbReference type="InterPro" id="IPR003661">
    <property type="entry name" value="HisK_dim/P_dom"/>
</dbReference>
<dbReference type="EC" id="2.7.13.3" evidence="2"/>
<evidence type="ECO:0000256" key="5">
    <source>
        <dbReference type="ARBA" id="ARBA00022692"/>
    </source>
</evidence>
<feature type="compositionally biased region" description="Low complexity" evidence="8">
    <location>
        <begin position="1"/>
        <end position="13"/>
    </location>
</feature>
<dbReference type="Pfam" id="PF02518">
    <property type="entry name" value="HATPase_c"/>
    <property type="match status" value="1"/>
</dbReference>
<dbReference type="PANTHER" id="PTHR45436">
    <property type="entry name" value="SENSOR HISTIDINE KINASE YKOH"/>
    <property type="match status" value="1"/>
</dbReference>